<evidence type="ECO:0000256" key="1">
    <source>
        <dbReference type="SAM" id="SignalP"/>
    </source>
</evidence>
<keyword evidence="1" id="KW-0732">Signal</keyword>
<feature type="signal peptide" evidence="1">
    <location>
        <begin position="1"/>
        <end position="20"/>
    </location>
</feature>
<dbReference type="PROSITE" id="PS51257">
    <property type="entry name" value="PROKAR_LIPOPROTEIN"/>
    <property type="match status" value="1"/>
</dbReference>
<dbReference type="InterPro" id="IPR050490">
    <property type="entry name" value="Bact_solute-bd_prot1"/>
</dbReference>
<reference evidence="2 3" key="1">
    <citation type="submission" date="2019-06" db="EMBL/GenBank/DDBJ databases">
        <title>Sorghum-associated microbial communities from plants grown in Nebraska, USA.</title>
        <authorList>
            <person name="Schachtman D."/>
        </authorList>
    </citation>
    <scope>NUCLEOTIDE SEQUENCE [LARGE SCALE GENOMIC DNA]</scope>
    <source>
        <strain evidence="2 3">2482</strain>
    </source>
</reference>
<evidence type="ECO:0000313" key="3">
    <source>
        <dbReference type="Proteomes" id="UP000319671"/>
    </source>
</evidence>
<keyword evidence="3" id="KW-1185">Reference proteome</keyword>
<name>A0A561D6K3_9BACI</name>
<dbReference type="EMBL" id="VIVN01000008">
    <property type="protein sequence ID" value="TWD98867.1"/>
    <property type="molecule type" value="Genomic_DNA"/>
</dbReference>
<dbReference type="PANTHER" id="PTHR43649:SF12">
    <property type="entry name" value="DIACETYLCHITOBIOSE BINDING PROTEIN DASA"/>
    <property type="match status" value="1"/>
</dbReference>
<comment type="caution">
    <text evidence="2">The sequence shown here is derived from an EMBL/GenBank/DDBJ whole genome shotgun (WGS) entry which is preliminary data.</text>
</comment>
<protein>
    <submittedName>
        <fullName evidence="2">Putative aldouronate transport system substrate-binding protein</fullName>
    </submittedName>
</protein>
<evidence type="ECO:0000313" key="2">
    <source>
        <dbReference type="EMBL" id="TWD98867.1"/>
    </source>
</evidence>
<organism evidence="2 3">
    <name type="scientific">Neobacillus bataviensis</name>
    <dbReference type="NCBI Taxonomy" id="220685"/>
    <lineage>
        <taxon>Bacteria</taxon>
        <taxon>Bacillati</taxon>
        <taxon>Bacillota</taxon>
        <taxon>Bacilli</taxon>
        <taxon>Bacillales</taxon>
        <taxon>Bacillaceae</taxon>
        <taxon>Neobacillus</taxon>
    </lineage>
</organism>
<gene>
    <name evidence="2" type="ORF">FB550_108121</name>
</gene>
<sequence length="553" mass="62334">MKKRNLLVVPIMATMLFAAAGCTNDQSASTSSSKNDKSPVTFTYFNAGAAGKDLNTNETTIGKELEKQTGVNFKVEHIVGDVNTKIGTMIASGKYPDLLVPDQGIDKVVQAGGFIDLTDLINKHAPNLKKLYGPYLNQMKDPKDGKIYFIPFGANQGYAAYPDIQQSAFWIRRDVLKEAGYPKVKTIDEYFKLIEDFQKKHPQTNGSPTIGYTSLNYDWRFTIRDGARHAAGYGNDGANTIVDAKTQKASVYANKDWMKTYLQKLNDLNAKGVFDKEAFVSNYDEYLAKIASGRVLGFFDYQWQAAQALNSLTQAGNDDLRYMALPITFDASIRDAYIDPPTFVNNRGVGITVSAKDPVRIIKYLDALCKEDNQKLVEWGIKGQTYEVNDKGRFYRTPEEIAKTQDPKFNDKFGFTTFDWYWPVGGGLYKDGNAWIPAQQQEVAQASYTEGDKKLLDAYGLKVFSDLFAKPEDRPWFPAWSSPLEQGSPAQIFDQKATDLEKKYMAKLVLAKPSQFNSLWNEYEKQFNTLDIKSYEKTMNKVVQDRIKLATQK</sequence>
<accession>A0A561D6K3</accession>
<feature type="chain" id="PRO_5038612212" evidence="1">
    <location>
        <begin position="21"/>
        <end position="553"/>
    </location>
</feature>
<dbReference type="Gene3D" id="3.40.190.10">
    <property type="entry name" value="Periplasmic binding protein-like II"/>
    <property type="match status" value="2"/>
</dbReference>
<dbReference type="SUPFAM" id="SSF53850">
    <property type="entry name" value="Periplasmic binding protein-like II"/>
    <property type="match status" value="1"/>
</dbReference>
<dbReference type="RefSeq" id="WP_144566307.1">
    <property type="nucleotide sequence ID" value="NZ_VIVN01000008.1"/>
</dbReference>
<dbReference type="AlphaFoldDB" id="A0A561D6K3"/>
<proteinExistence type="predicted"/>
<dbReference type="CDD" id="cd13582">
    <property type="entry name" value="PBP2_AlgQ_like_3"/>
    <property type="match status" value="1"/>
</dbReference>
<dbReference type="PANTHER" id="PTHR43649">
    <property type="entry name" value="ARABINOSE-BINDING PROTEIN-RELATED"/>
    <property type="match status" value="1"/>
</dbReference>
<dbReference type="Proteomes" id="UP000319671">
    <property type="component" value="Unassembled WGS sequence"/>
</dbReference>